<evidence type="ECO:0000256" key="2">
    <source>
        <dbReference type="SAM" id="Phobius"/>
    </source>
</evidence>
<proteinExistence type="predicted"/>
<sequence>MVLRPHSNRPRTPVPAGAPAAPGGAQGAPQGEGFLREVDDALREQEMLDAFRRYGKLAASAIVLFLVVLAGYLWWEHAQTAKAGERGEQLTLALDQVEAGKLDAARADLARLADGKDGVSAAAQMLAAGILVEQNKVPQAKQAFAAVAADDKAPQPYRDLAAIREIALGFDALPADQVVARLKPLAVPGKPFFGNAGELLGVAYMKQNRTDLAGPLFAAIARDKTVPETLRRRARQMAGLLGVDAVDDVNAAANGQTGGAVAPAPAPEQAPAAAAPAR</sequence>
<feature type="region of interest" description="Disordered" evidence="1">
    <location>
        <begin position="1"/>
        <end position="32"/>
    </location>
</feature>
<accession>A0ABV7IPA4</accession>
<keyword evidence="2" id="KW-0472">Membrane</keyword>
<comment type="caution">
    <text evidence="4">The sequence shown here is derived from an EMBL/GenBank/DDBJ whole genome shotgun (WGS) entry which is preliminary data.</text>
</comment>
<keyword evidence="5" id="KW-1185">Reference proteome</keyword>
<dbReference type="Proteomes" id="UP001595604">
    <property type="component" value="Unassembled WGS sequence"/>
</dbReference>
<keyword evidence="2" id="KW-0812">Transmembrane</keyword>
<feature type="region of interest" description="Disordered" evidence="1">
    <location>
        <begin position="254"/>
        <end position="278"/>
    </location>
</feature>
<name>A0ABV7IPA4_9SPHN</name>
<dbReference type="RefSeq" id="WP_379509193.1">
    <property type="nucleotide sequence ID" value="NZ_JBHRTQ010000007.1"/>
</dbReference>
<dbReference type="InterPro" id="IPR018704">
    <property type="entry name" value="SecYEG/CpoB_TPR"/>
</dbReference>
<evidence type="ECO:0000259" key="3">
    <source>
        <dbReference type="Pfam" id="PF09976"/>
    </source>
</evidence>
<feature type="domain" description="Ancillary SecYEG translocon subunit/Cell division coordinator CpoB TPR" evidence="3">
    <location>
        <begin position="51"/>
        <end position="213"/>
    </location>
</feature>
<dbReference type="Pfam" id="PF09976">
    <property type="entry name" value="TPR_21"/>
    <property type="match status" value="1"/>
</dbReference>
<feature type="transmembrane region" description="Helical" evidence="2">
    <location>
        <begin position="57"/>
        <end position="75"/>
    </location>
</feature>
<evidence type="ECO:0000256" key="1">
    <source>
        <dbReference type="SAM" id="MobiDB-lite"/>
    </source>
</evidence>
<gene>
    <name evidence="4" type="ORF">ACFOD9_06040</name>
</gene>
<feature type="compositionally biased region" description="Low complexity" evidence="1">
    <location>
        <begin position="15"/>
        <end position="31"/>
    </location>
</feature>
<protein>
    <submittedName>
        <fullName evidence="4">Tetratricopeptide repeat protein</fullName>
    </submittedName>
</protein>
<dbReference type="EMBL" id="JBHRTQ010000007">
    <property type="protein sequence ID" value="MFC3173807.1"/>
    <property type="molecule type" value="Genomic_DNA"/>
</dbReference>
<organism evidence="4 5">
    <name type="scientific">Novosphingobium bradum</name>
    <dbReference type="NCBI Taxonomy" id="1737444"/>
    <lineage>
        <taxon>Bacteria</taxon>
        <taxon>Pseudomonadati</taxon>
        <taxon>Pseudomonadota</taxon>
        <taxon>Alphaproteobacteria</taxon>
        <taxon>Sphingomonadales</taxon>
        <taxon>Sphingomonadaceae</taxon>
        <taxon>Novosphingobium</taxon>
    </lineage>
</organism>
<evidence type="ECO:0000313" key="4">
    <source>
        <dbReference type="EMBL" id="MFC3173807.1"/>
    </source>
</evidence>
<keyword evidence="2" id="KW-1133">Transmembrane helix</keyword>
<evidence type="ECO:0000313" key="5">
    <source>
        <dbReference type="Proteomes" id="UP001595604"/>
    </source>
</evidence>
<reference evidence="5" key="1">
    <citation type="journal article" date="2019" name="Int. J. Syst. Evol. Microbiol.">
        <title>The Global Catalogue of Microorganisms (GCM) 10K type strain sequencing project: providing services to taxonomists for standard genome sequencing and annotation.</title>
        <authorList>
            <consortium name="The Broad Institute Genomics Platform"/>
            <consortium name="The Broad Institute Genome Sequencing Center for Infectious Disease"/>
            <person name="Wu L."/>
            <person name="Ma J."/>
        </authorList>
    </citation>
    <scope>NUCLEOTIDE SEQUENCE [LARGE SCALE GENOMIC DNA]</scope>
    <source>
        <strain evidence="5">KCTC 42984</strain>
    </source>
</reference>